<name>A0AAV4TAD2_9ARAC</name>
<comment type="caution">
    <text evidence="1">The sequence shown here is derived from an EMBL/GenBank/DDBJ whole genome shotgun (WGS) entry which is preliminary data.</text>
</comment>
<dbReference type="EMBL" id="BPLQ01009199">
    <property type="protein sequence ID" value="GIY42426.1"/>
    <property type="molecule type" value="Genomic_DNA"/>
</dbReference>
<dbReference type="Proteomes" id="UP001054837">
    <property type="component" value="Unassembled WGS sequence"/>
</dbReference>
<accession>A0AAV4TAD2</accession>
<organism evidence="1 2">
    <name type="scientific">Caerostris darwini</name>
    <dbReference type="NCBI Taxonomy" id="1538125"/>
    <lineage>
        <taxon>Eukaryota</taxon>
        <taxon>Metazoa</taxon>
        <taxon>Ecdysozoa</taxon>
        <taxon>Arthropoda</taxon>
        <taxon>Chelicerata</taxon>
        <taxon>Arachnida</taxon>
        <taxon>Araneae</taxon>
        <taxon>Araneomorphae</taxon>
        <taxon>Entelegynae</taxon>
        <taxon>Araneoidea</taxon>
        <taxon>Araneidae</taxon>
        <taxon>Caerostris</taxon>
    </lineage>
</organism>
<proteinExistence type="predicted"/>
<evidence type="ECO:0000313" key="1">
    <source>
        <dbReference type="EMBL" id="GIY42426.1"/>
    </source>
</evidence>
<protein>
    <submittedName>
        <fullName evidence="1">Uncharacterized protein</fullName>
    </submittedName>
</protein>
<sequence length="86" mass="9996">MNRLHKSKFASESIVSANSPHLLRNPISIHQAIQFQALSPFRQQRIHTDEIPLSGTKRYIIIRASDPQYLFHYLLCEIPPARKFVL</sequence>
<keyword evidence="2" id="KW-1185">Reference proteome</keyword>
<dbReference type="AlphaFoldDB" id="A0AAV4TAD2"/>
<evidence type="ECO:0000313" key="2">
    <source>
        <dbReference type="Proteomes" id="UP001054837"/>
    </source>
</evidence>
<reference evidence="1 2" key="1">
    <citation type="submission" date="2021-06" db="EMBL/GenBank/DDBJ databases">
        <title>Caerostris darwini draft genome.</title>
        <authorList>
            <person name="Kono N."/>
            <person name="Arakawa K."/>
        </authorList>
    </citation>
    <scope>NUCLEOTIDE SEQUENCE [LARGE SCALE GENOMIC DNA]</scope>
</reference>
<gene>
    <name evidence="1" type="ORF">CDAR_183251</name>
</gene>